<accession>A0A8H7GP89</accession>
<evidence type="ECO:0000313" key="2">
    <source>
        <dbReference type="Proteomes" id="UP000649328"/>
    </source>
</evidence>
<proteinExistence type="predicted"/>
<keyword evidence="2" id="KW-1185">Reference proteome</keyword>
<reference evidence="1" key="1">
    <citation type="submission" date="2020-10" db="EMBL/GenBank/DDBJ databases">
        <title>The Whole-Genome Sequence of Metschnikowia persimmonesis, a Novel Endophytic Yeast Species Isolated from Medicinal Plant Diospyros kaki Thumb.</title>
        <authorList>
            <person name="Rahmat E."/>
            <person name="Kang Y."/>
        </authorList>
    </citation>
    <scope>NUCLEOTIDE SEQUENCE</scope>
    <source>
        <strain evidence="1">KIOM G15050</strain>
    </source>
</reference>
<dbReference type="Proteomes" id="UP000649328">
    <property type="component" value="Unassembled WGS sequence"/>
</dbReference>
<name>A0A8H7GP89_9ASCO</name>
<evidence type="ECO:0000313" key="1">
    <source>
        <dbReference type="EMBL" id="KAF8000082.1"/>
    </source>
</evidence>
<dbReference type="EMBL" id="JACBPP010000007">
    <property type="protein sequence ID" value="KAF8000082.1"/>
    <property type="molecule type" value="Genomic_DNA"/>
</dbReference>
<sequence>MVSDREIILGIPQKELISEIANSPTQTSRLVKRNLATSNAEVKKPHAKPVITEPISMLPELTALDPDLIPEELKKERRKRTK</sequence>
<gene>
    <name evidence="1" type="ORF">HF325_005011</name>
</gene>
<dbReference type="AlphaFoldDB" id="A0A8H7GP89"/>
<organism evidence="1 2">
    <name type="scientific">Metschnikowia pulcherrima</name>
    <dbReference type="NCBI Taxonomy" id="27326"/>
    <lineage>
        <taxon>Eukaryota</taxon>
        <taxon>Fungi</taxon>
        <taxon>Dikarya</taxon>
        <taxon>Ascomycota</taxon>
        <taxon>Saccharomycotina</taxon>
        <taxon>Pichiomycetes</taxon>
        <taxon>Metschnikowiaceae</taxon>
        <taxon>Metschnikowia</taxon>
    </lineage>
</organism>
<comment type="caution">
    <text evidence="1">The sequence shown here is derived from an EMBL/GenBank/DDBJ whole genome shotgun (WGS) entry which is preliminary data.</text>
</comment>
<protein>
    <submittedName>
        <fullName evidence="1">Uncharacterized protein</fullName>
    </submittedName>
</protein>